<reference evidence="2" key="1">
    <citation type="submission" date="2013-11" db="EMBL/GenBank/DDBJ databases">
        <authorList>
            <person name="Hoang H.T."/>
            <person name="Killian M.L."/>
            <person name="Madson D.M."/>
            <person name="Arruda P.H.E."/>
            <person name="Sun D."/>
            <person name="Schwartz K.J."/>
            <person name="Yoon K."/>
        </authorList>
    </citation>
    <scope>NUCLEOTIDE SEQUENCE [LARGE SCALE GENOMIC DNA]</scope>
    <source>
        <strain evidence="2">CDK2</strain>
    </source>
</reference>
<organism evidence="1 2">
    <name type="scientific">Halolamina pelagica</name>
    <dbReference type="NCBI Taxonomy" id="699431"/>
    <lineage>
        <taxon>Archaea</taxon>
        <taxon>Methanobacteriati</taxon>
        <taxon>Methanobacteriota</taxon>
        <taxon>Stenosarchaea group</taxon>
        <taxon>Halobacteria</taxon>
        <taxon>Halobacteriales</taxon>
        <taxon>Haloferacaceae</taxon>
    </lineage>
</organism>
<sequence length="425" mass="44382">MVFAVAAPTDKVGWAVQGVQVGDTDFWARANRPIDSAGSTWLHEYVHTRQSFQTTESGQWITEATATWYAALLSHQQEGVGFPGLSEYLERGTRSPQAESVLAEPSDWANNAHYWKGALVSGELDRRLRLATDGGATLQRVLAALNDHGSVSNEDILAAVAEAGTAAERDAAERLTTTSDAPAVWDSEAHRDAFGGDAALLRVGFDPATDLRATGPYRNATTAAPVTLAAGERLSVRTAVENLGGATGEYTVTLRVGDAVVATTNGTLAPDGRTNASLAHRFAEPGRYTVSIAGERFTVRVRQPATPSVTDLSVEPTTVARGDEVTVTATVTNDDSVPGNTTVAFTRGGETVATRTVAVGPNDRETVSATVELTEPGQQRVGANGESLAVSVESTSRTSVPGFGVPAAVGAIAGVLAVGRLRSGR</sequence>
<dbReference type="Proteomes" id="UP000050535">
    <property type="component" value="Unassembled WGS sequence"/>
</dbReference>
<protein>
    <recommendedName>
        <fullName evidence="3">CARDB domain-containing protein</fullName>
    </recommendedName>
</protein>
<gene>
    <name evidence="1" type="ORF">SY89_02939</name>
</gene>
<dbReference type="AlphaFoldDB" id="A0A0P7HYA6"/>
<dbReference type="RefSeq" id="WP_054584508.1">
    <property type="nucleotide sequence ID" value="NZ_LGUC01000001.1"/>
</dbReference>
<dbReference type="OrthoDB" id="271491at2157"/>
<dbReference type="PATRIC" id="fig|699431.3.peg.2999"/>
<dbReference type="InterPro" id="IPR013783">
    <property type="entry name" value="Ig-like_fold"/>
</dbReference>
<evidence type="ECO:0000313" key="2">
    <source>
        <dbReference type="Proteomes" id="UP000050535"/>
    </source>
</evidence>
<accession>A0A0P7HYA6</accession>
<keyword evidence="2" id="KW-1185">Reference proteome</keyword>
<evidence type="ECO:0008006" key="3">
    <source>
        <dbReference type="Google" id="ProtNLM"/>
    </source>
</evidence>
<evidence type="ECO:0000313" key="1">
    <source>
        <dbReference type="EMBL" id="KPN32177.1"/>
    </source>
</evidence>
<dbReference type="Gene3D" id="2.60.40.10">
    <property type="entry name" value="Immunoglobulins"/>
    <property type="match status" value="2"/>
</dbReference>
<dbReference type="EMBL" id="LGUC01000001">
    <property type="protein sequence ID" value="KPN32177.1"/>
    <property type="molecule type" value="Genomic_DNA"/>
</dbReference>
<name>A0A0P7HYA6_9EURY</name>
<proteinExistence type="predicted"/>
<comment type="caution">
    <text evidence="1">The sequence shown here is derived from an EMBL/GenBank/DDBJ whole genome shotgun (WGS) entry which is preliminary data.</text>
</comment>